<accession>A0A1B7P0P8</accession>
<organism evidence="2 3">
    <name type="scientific">Emergomyces africanus</name>
    <dbReference type="NCBI Taxonomy" id="1955775"/>
    <lineage>
        <taxon>Eukaryota</taxon>
        <taxon>Fungi</taxon>
        <taxon>Dikarya</taxon>
        <taxon>Ascomycota</taxon>
        <taxon>Pezizomycotina</taxon>
        <taxon>Eurotiomycetes</taxon>
        <taxon>Eurotiomycetidae</taxon>
        <taxon>Onygenales</taxon>
        <taxon>Ajellomycetaceae</taxon>
        <taxon>Emergomyces</taxon>
    </lineage>
</organism>
<keyword evidence="3" id="KW-1185">Reference proteome</keyword>
<dbReference type="Proteomes" id="UP000091918">
    <property type="component" value="Unassembled WGS sequence"/>
</dbReference>
<evidence type="ECO:0000313" key="3">
    <source>
        <dbReference type="Proteomes" id="UP000091918"/>
    </source>
</evidence>
<gene>
    <name evidence="2" type="ORF">ACJ72_03047</name>
</gene>
<feature type="compositionally biased region" description="Acidic residues" evidence="1">
    <location>
        <begin position="171"/>
        <end position="187"/>
    </location>
</feature>
<reference evidence="2 3" key="1">
    <citation type="submission" date="2015-07" db="EMBL/GenBank/DDBJ databases">
        <title>Emmonsia species relationships and genome sequence.</title>
        <authorList>
            <person name="Cuomo C.A."/>
            <person name="Schwartz I.S."/>
            <person name="Kenyon C."/>
            <person name="de Hoog G.S."/>
            <person name="Govender N.P."/>
            <person name="Botha A."/>
            <person name="Moreno L."/>
            <person name="de Vries M."/>
            <person name="Munoz J.F."/>
            <person name="Stielow J.B."/>
        </authorList>
    </citation>
    <scope>NUCLEOTIDE SEQUENCE [LARGE SCALE GENOMIC DNA]</scope>
    <source>
        <strain evidence="2 3">CBS 136260</strain>
    </source>
</reference>
<name>A0A1B7P0P8_9EURO</name>
<dbReference type="OrthoDB" id="4106209at2759"/>
<dbReference type="AlphaFoldDB" id="A0A1B7P0P8"/>
<dbReference type="EMBL" id="LGUA01000281">
    <property type="protein sequence ID" value="OAX82606.1"/>
    <property type="molecule type" value="Genomic_DNA"/>
</dbReference>
<protein>
    <submittedName>
        <fullName evidence="2">Uncharacterized protein</fullName>
    </submittedName>
</protein>
<feature type="compositionally biased region" description="Basic and acidic residues" evidence="1">
    <location>
        <begin position="115"/>
        <end position="126"/>
    </location>
</feature>
<evidence type="ECO:0000256" key="1">
    <source>
        <dbReference type="SAM" id="MobiDB-lite"/>
    </source>
</evidence>
<sequence>MHKPSLSQLVYNTIFPKPRTTEPSTFASLITRHLVPEVRIETSTFYGTLDCIEAQYPGLDYSFPPHRMRLGRFTWHRKLFKAFDELGLTEAEIASLCRWEGTKSARDRYERDEAVQVRDTTADDIRAATPPIPPSVYIHTYDQDSPQNQHSPDLEDEDEFPELEIISDMQSGEDDGEETSDDDGDEMESYGVMLNQRLIQAAEARQRGANVSLDEDWEQWLKEASEHNGYTGMIDAIRTGQPLSVAFPNMPLHSPSPSSPTTADLHNHRVTGSRNFRQGPIPPSNRRTISGLAVVRPTVVARSTIGSSSNSASDNTR</sequence>
<comment type="caution">
    <text evidence="2">The sequence shown here is derived from an EMBL/GenBank/DDBJ whole genome shotgun (WGS) entry which is preliminary data.</text>
</comment>
<proteinExistence type="predicted"/>
<evidence type="ECO:0000313" key="2">
    <source>
        <dbReference type="EMBL" id="OAX82606.1"/>
    </source>
</evidence>
<feature type="region of interest" description="Disordered" evidence="1">
    <location>
        <begin position="115"/>
        <end position="187"/>
    </location>
</feature>